<feature type="transmembrane region" description="Helical" evidence="9">
    <location>
        <begin position="167"/>
        <end position="187"/>
    </location>
</feature>
<evidence type="ECO:0000256" key="9">
    <source>
        <dbReference type="SAM" id="Phobius"/>
    </source>
</evidence>
<dbReference type="AlphaFoldDB" id="A0AAN8YYW6"/>
<keyword evidence="9" id="KW-0472">Membrane</keyword>
<evidence type="ECO:0000256" key="8">
    <source>
        <dbReference type="SAM" id="MobiDB-lite"/>
    </source>
</evidence>
<keyword evidence="12" id="KW-1185">Reference proteome</keyword>
<evidence type="ECO:0000256" key="7">
    <source>
        <dbReference type="ARBA" id="ARBA00048552"/>
    </source>
</evidence>
<dbReference type="InterPro" id="IPR037034">
    <property type="entry name" value="RNA_pol_Rpb2_2_sf"/>
</dbReference>
<protein>
    <recommendedName>
        <fullName evidence="2">DNA-directed RNA polymerase</fullName>
        <ecNumber evidence="2">2.7.7.6</ecNumber>
    </recommendedName>
</protein>
<evidence type="ECO:0000313" key="11">
    <source>
        <dbReference type="EMBL" id="KAK6914568.1"/>
    </source>
</evidence>
<dbReference type="GO" id="GO:0003899">
    <property type="term" value="F:DNA-directed RNA polymerase activity"/>
    <property type="evidence" value="ECO:0007669"/>
    <property type="project" value="UniProtKB-EC"/>
</dbReference>
<keyword evidence="9" id="KW-0812">Transmembrane</keyword>
<keyword evidence="9" id="KW-1133">Transmembrane helix</keyword>
<evidence type="ECO:0000256" key="5">
    <source>
        <dbReference type="ARBA" id="ARBA00022695"/>
    </source>
</evidence>
<evidence type="ECO:0000256" key="6">
    <source>
        <dbReference type="ARBA" id="ARBA00023163"/>
    </source>
</evidence>
<accession>A0AAN8YYW6</accession>
<evidence type="ECO:0000313" key="12">
    <source>
        <dbReference type="Proteomes" id="UP001370490"/>
    </source>
</evidence>
<dbReference type="Proteomes" id="UP001370490">
    <property type="component" value="Unassembled WGS sequence"/>
</dbReference>
<comment type="caution">
    <text evidence="11">The sequence shown here is derived from an EMBL/GenBank/DDBJ whole genome shotgun (WGS) entry which is preliminary data.</text>
</comment>
<feature type="transmembrane region" description="Helical" evidence="9">
    <location>
        <begin position="45"/>
        <end position="62"/>
    </location>
</feature>
<proteinExistence type="inferred from homology"/>
<feature type="region of interest" description="Disordered" evidence="8">
    <location>
        <begin position="192"/>
        <end position="218"/>
    </location>
</feature>
<evidence type="ECO:0000259" key="10">
    <source>
        <dbReference type="Pfam" id="PF04561"/>
    </source>
</evidence>
<gene>
    <name evidence="11" type="ORF">RJ641_021889</name>
</gene>
<dbReference type="SUPFAM" id="SSF64484">
    <property type="entry name" value="beta and beta-prime subunits of DNA dependent RNA-polymerase"/>
    <property type="match status" value="1"/>
</dbReference>
<dbReference type="Gene3D" id="3.90.1110.10">
    <property type="entry name" value="RNA polymerase Rpb2, domain 2"/>
    <property type="match status" value="1"/>
</dbReference>
<dbReference type="InterPro" id="IPR015712">
    <property type="entry name" value="DNA-dir_RNA_pol_su2"/>
</dbReference>
<dbReference type="EMBL" id="JBAMMX010000026">
    <property type="protein sequence ID" value="KAK6914568.1"/>
    <property type="molecule type" value="Genomic_DNA"/>
</dbReference>
<evidence type="ECO:0000256" key="3">
    <source>
        <dbReference type="ARBA" id="ARBA00022478"/>
    </source>
</evidence>
<name>A0AAN8YYW6_9MAGN</name>
<dbReference type="GO" id="GO:0000428">
    <property type="term" value="C:DNA-directed RNA polymerase complex"/>
    <property type="evidence" value="ECO:0007669"/>
    <property type="project" value="UniProtKB-KW"/>
</dbReference>
<comment type="catalytic activity">
    <reaction evidence="7">
        <text>RNA(n) + a ribonucleoside 5'-triphosphate = RNA(n+1) + diphosphate</text>
        <dbReference type="Rhea" id="RHEA:21248"/>
        <dbReference type="Rhea" id="RHEA-COMP:14527"/>
        <dbReference type="Rhea" id="RHEA-COMP:17342"/>
        <dbReference type="ChEBI" id="CHEBI:33019"/>
        <dbReference type="ChEBI" id="CHEBI:61557"/>
        <dbReference type="ChEBI" id="CHEBI:140395"/>
        <dbReference type="EC" id="2.7.7.6"/>
    </reaction>
</comment>
<organism evidence="11 12">
    <name type="scientific">Dillenia turbinata</name>
    <dbReference type="NCBI Taxonomy" id="194707"/>
    <lineage>
        <taxon>Eukaryota</taxon>
        <taxon>Viridiplantae</taxon>
        <taxon>Streptophyta</taxon>
        <taxon>Embryophyta</taxon>
        <taxon>Tracheophyta</taxon>
        <taxon>Spermatophyta</taxon>
        <taxon>Magnoliopsida</taxon>
        <taxon>eudicotyledons</taxon>
        <taxon>Gunneridae</taxon>
        <taxon>Pentapetalae</taxon>
        <taxon>Dilleniales</taxon>
        <taxon>Dilleniaceae</taxon>
        <taxon>Dillenia</taxon>
    </lineage>
</organism>
<dbReference type="GO" id="GO:0032549">
    <property type="term" value="F:ribonucleoside binding"/>
    <property type="evidence" value="ECO:0007669"/>
    <property type="project" value="InterPro"/>
</dbReference>
<reference evidence="11 12" key="1">
    <citation type="submission" date="2023-12" db="EMBL/GenBank/DDBJ databases">
        <title>A high-quality genome assembly for Dillenia turbinata (Dilleniales).</title>
        <authorList>
            <person name="Chanderbali A."/>
        </authorList>
    </citation>
    <scope>NUCLEOTIDE SEQUENCE [LARGE SCALE GENOMIC DNA]</scope>
    <source>
        <strain evidence="11">LSX21</strain>
        <tissue evidence="11">Leaf</tissue>
    </source>
</reference>
<dbReference type="EC" id="2.7.7.6" evidence="2"/>
<comment type="similarity">
    <text evidence="1">Belongs to the RNA polymerase beta chain family.</text>
</comment>
<keyword evidence="6" id="KW-0804">Transcription</keyword>
<dbReference type="PANTHER" id="PTHR20856">
    <property type="entry name" value="DNA-DIRECTED RNA POLYMERASE I SUBUNIT 2"/>
    <property type="match status" value="1"/>
</dbReference>
<keyword evidence="5" id="KW-0548">Nucleotidyltransferase</keyword>
<evidence type="ECO:0000256" key="4">
    <source>
        <dbReference type="ARBA" id="ARBA00022679"/>
    </source>
</evidence>
<dbReference type="Gene3D" id="3.90.1100.10">
    <property type="match status" value="1"/>
</dbReference>
<dbReference type="GO" id="GO:0006351">
    <property type="term" value="P:DNA-templated transcription"/>
    <property type="evidence" value="ECO:0007669"/>
    <property type="project" value="InterPro"/>
</dbReference>
<sequence>MQEQTIFIGNIPLMNSLGTSIINGIYRIVINQILQSPGIYYRSELDHKGISVYICAIILYFGRRRGDQNQKLIESKDSGSWKRKISILVLSSAMGANLKAILENVYYPEIFLSFLNDKEKKKIGSKENAILEFYQQFACVGGVLLFYESLHLTNPLAQIIHRRKSSYGAPEIFILVTIGTFAQMMLLKEPTFGRPERDKGRARAKRPYKVNTRESSSN</sequence>
<dbReference type="InterPro" id="IPR007642">
    <property type="entry name" value="RNA_pol_Rpb2_2"/>
</dbReference>
<evidence type="ECO:0000256" key="2">
    <source>
        <dbReference type="ARBA" id="ARBA00012418"/>
    </source>
</evidence>
<evidence type="ECO:0000256" key="1">
    <source>
        <dbReference type="ARBA" id="ARBA00006835"/>
    </source>
</evidence>
<feature type="domain" description="RNA polymerase Rpb2" evidence="10">
    <location>
        <begin position="35"/>
        <end position="143"/>
    </location>
</feature>
<keyword evidence="3" id="KW-0240">DNA-directed RNA polymerase</keyword>
<keyword evidence="4" id="KW-0808">Transferase</keyword>
<dbReference type="GO" id="GO:0003677">
    <property type="term" value="F:DNA binding"/>
    <property type="evidence" value="ECO:0007669"/>
    <property type="project" value="InterPro"/>
</dbReference>
<dbReference type="Pfam" id="PF04561">
    <property type="entry name" value="RNA_pol_Rpb2_2"/>
    <property type="match status" value="1"/>
</dbReference>